<sequence>MNRKVPEELCVFFLRDIRCPVTCADFDTSVEKDRCNHFHTSETCERGKKTTWAPRVLLKLTRALQRIVAQIPSLASSDADLPGTDTHCLPRARGPEGPRWYRMDSPGHCRIGLQDPWGASKGLQYLFIFIVTYWNRYHLP</sequence>
<name>A0AAD4Y429_OVIAM</name>
<protein>
    <submittedName>
        <fullName evidence="1">Uncharacterized protein</fullName>
    </submittedName>
</protein>
<organism evidence="1 2">
    <name type="scientific">Ovis ammon polii</name>
    <dbReference type="NCBI Taxonomy" id="230172"/>
    <lineage>
        <taxon>Eukaryota</taxon>
        <taxon>Metazoa</taxon>
        <taxon>Chordata</taxon>
        <taxon>Craniata</taxon>
        <taxon>Vertebrata</taxon>
        <taxon>Euteleostomi</taxon>
        <taxon>Mammalia</taxon>
        <taxon>Eutheria</taxon>
        <taxon>Laurasiatheria</taxon>
        <taxon>Artiodactyla</taxon>
        <taxon>Ruminantia</taxon>
        <taxon>Pecora</taxon>
        <taxon>Bovidae</taxon>
        <taxon>Caprinae</taxon>
        <taxon>Ovis</taxon>
    </lineage>
</organism>
<evidence type="ECO:0000313" key="1">
    <source>
        <dbReference type="EMBL" id="KAI4533968.1"/>
    </source>
</evidence>
<reference evidence="1" key="1">
    <citation type="submission" date="2022-03" db="EMBL/GenBank/DDBJ databases">
        <title>Genomic analyses of argali, domestic sheep and their hybrids provide insights into chromosomal evolution, heterosis and genetic basis of agronomic traits.</title>
        <authorList>
            <person name="Li M."/>
        </authorList>
    </citation>
    <scope>NUCLEOTIDE SEQUENCE</scope>
    <source>
        <strain evidence="1">CAU-MHL-2022a</strain>
        <tissue evidence="1">Skin</tissue>
    </source>
</reference>
<gene>
    <name evidence="1" type="ORF">MG293_016987</name>
</gene>
<keyword evidence="2" id="KW-1185">Reference proteome</keyword>
<dbReference type="Proteomes" id="UP001214576">
    <property type="component" value="Unassembled WGS sequence"/>
</dbReference>
<accession>A0AAD4Y429</accession>
<dbReference type="AlphaFoldDB" id="A0AAD4Y429"/>
<evidence type="ECO:0000313" key="2">
    <source>
        <dbReference type="Proteomes" id="UP001214576"/>
    </source>
</evidence>
<proteinExistence type="predicted"/>
<dbReference type="EMBL" id="JAKZEL010000020">
    <property type="protein sequence ID" value="KAI4533968.1"/>
    <property type="molecule type" value="Genomic_DNA"/>
</dbReference>
<comment type="caution">
    <text evidence="1">The sequence shown here is derived from an EMBL/GenBank/DDBJ whole genome shotgun (WGS) entry which is preliminary data.</text>
</comment>